<accession>A0A022PP52</accession>
<dbReference type="Gene3D" id="1.20.58.380">
    <property type="entry name" value="Flagellar protein flit"/>
    <property type="match status" value="1"/>
</dbReference>
<proteinExistence type="inferred from homology"/>
<dbReference type="GO" id="GO:0005829">
    <property type="term" value="C:cytosol"/>
    <property type="evidence" value="ECO:0007669"/>
    <property type="project" value="UniProtKB-SubCell"/>
</dbReference>
<evidence type="ECO:0000313" key="9">
    <source>
        <dbReference type="Proteomes" id="UP000023464"/>
    </source>
</evidence>
<keyword evidence="2 6" id="KW-0963">Cytoplasm</keyword>
<dbReference type="HAMAP" id="MF_01180">
    <property type="entry name" value="FliT"/>
    <property type="match status" value="1"/>
</dbReference>
<keyword evidence="6" id="KW-0678">Repressor</keyword>
<dbReference type="GO" id="GO:1902209">
    <property type="term" value="P:negative regulation of bacterial-type flagellum assembly"/>
    <property type="evidence" value="ECO:0007669"/>
    <property type="project" value="UniProtKB-UniRule"/>
</dbReference>
<dbReference type="EMBL" id="JFGV01000002">
    <property type="protein sequence ID" value="EYU17214.1"/>
    <property type="molecule type" value="Genomic_DNA"/>
</dbReference>
<comment type="similarity">
    <text evidence="6">Belongs to the FliT family.</text>
</comment>
<sequence length="125" mass="14479">MDNKMDLLSAYQQILSLSEQMLNLAKNEKWDELVDMEITYLKAVEVISHSSISSTTSLSLQQKMTNILQTILDNENEIKKLLQKRLDELSKLIKQTSQQQLLNDSYGQFPVEPYHNTLMNSTEQK</sequence>
<keyword evidence="8" id="KW-0282">Flagellum</keyword>
<keyword evidence="6" id="KW-0804">Transcription</keyword>
<keyword evidence="3 6" id="KW-1005">Bacterial flagellum biogenesis</keyword>
<keyword evidence="9" id="KW-1185">Reference proteome</keyword>
<evidence type="ECO:0000256" key="7">
    <source>
        <dbReference type="SAM" id="Coils"/>
    </source>
</evidence>
<reference evidence="8 9" key="1">
    <citation type="submission" date="2014-03" db="EMBL/GenBank/DDBJ databases">
        <title>Draft Genome of Photorhabdus luminescens BA1, an Egyptian Isolate.</title>
        <authorList>
            <person name="Ghazal S."/>
            <person name="Hurst S.G.IV."/>
            <person name="Morris K."/>
            <person name="Thomas K."/>
            <person name="Tisa L.S."/>
        </authorList>
    </citation>
    <scope>NUCLEOTIDE SEQUENCE [LARGE SCALE GENOMIC DNA]</scope>
    <source>
        <strain evidence="8 9">BA1</strain>
    </source>
</reference>
<keyword evidence="4 6" id="KW-0143">Chaperone</keyword>
<evidence type="ECO:0000256" key="1">
    <source>
        <dbReference type="ARBA" id="ARBA00004514"/>
    </source>
</evidence>
<dbReference type="GO" id="GO:0006457">
    <property type="term" value="P:protein folding"/>
    <property type="evidence" value="ECO:0007669"/>
    <property type="project" value="UniProtKB-UniRule"/>
</dbReference>
<organism evidence="8 9">
    <name type="scientific">Photorhabdus aegyptia</name>
    <dbReference type="NCBI Taxonomy" id="2805098"/>
    <lineage>
        <taxon>Bacteria</taxon>
        <taxon>Pseudomonadati</taxon>
        <taxon>Pseudomonadota</taxon>
        <taxon>Gammaproteobacteria</taxon>
        <taxon>Enterobacterales</taxon>
        <taxon>Morganellaceae</taxon>
        <taxon>Photorhabdus</taxon>
    </lineage>
</organism>
<dbReference type="RefSeq" id="WP_036775506.1">
    <property type="nucleotide sequence ID" value="NZ_CAWLTM010000113.1"/>
</dbReference>
<evidence type="ECO:0000256" key="4">
    <source>
        <dbReference type="ARBA" id="ARBA00023186"/>
    </source>
</evidence>
<keyword evidence="8" id="KW-0969">Cilium</keyword>
<dbReference type="Pfam" id="PF05400">
    <property type="entry name" value="FliT"/>
    <property type="match status" value="1"/>
</dbReference>
<name>A0A022PP52_9GAMM</name>
<dbReference type="PATRIC" id="fig|1393736.3.peg.279"/>
<dbReference type="NCBIfam" id="NF007836">
    <property type="entry name" value="PRK10548.1"/>
    <property type="match status" value="1"/>
</dbReference>
<dbReference type="GO" id="GO:0044781">
    <property type="term" value="P:bacterial-type flagellum organization"/>
    <property type="evidence" value="ECO:0007669"/>
    <property type="project" value="UniProtKB-KW"/>
</dbReference>
<evidence type="ECO:0000256" key="2">
    <source>
        <dbReference type="ARBA" id="ARBA00022490"/>
    </source>
</evidence>
<protein>
    <recommendedName>
        <fullName evidence="5 6">Flagellar protein FliT</fullName>
    </recommendedName>
</protein>
<dbReference type="Proteomes" id="UP000023464">
    <property type="component" value="Unassembled WGS sequence"/>
</dbReference>
<comment type="caution">
    <text evidence="8">The sequence shown here is derived from an EMBL/GenBank/DDBJ whole genome shotgun (WGS) entry which is preliminary data.</text>
</comment>
<evidence type="ECO:0000256" key="6">
    <source>
        <dbReference type="HAMAP-Rule" id="MF_01180"/>
    </source>
</evidence>
<evidence type="ECO:0000256" key="5">
    <source>
        <dbReference type="ARBA" id="ARBA00093797"/>
    </source>
</evidence>
<comment type="function">
    <text evidence="6">Dual-function protein that regulates the transcription of class 2 flagellar operons and that also acts as an export chaperone for the filament-capping protein FliD. As a transcriptional regulator, acts as an anti-FlhDC factor; it directly binds FlhC, thus inhibiting the binding of the FlhC/FlhD complex to class 2 promoters, resulting in decreased expression of class 2 flagellar operons. As a chaperone, effects FliD transition to the membrane by preventing its premature polymerization, and by directing it to the export apparatus.</text>
</comment>
<feature type="coiled-coil region" evidence="7">
    <location>
        <begin position="72"/>
        <end position="99"/>
    </location>
</feature>
<comment type="subunit">
    <text evidence="6">Homodimer. Interacts with FliD and FlhC.</text>
</comment>
<gene>
    <name evidence="6" type="primary">fliT</name>
    <name evidence="8" type="ORF">BA1DRAFT_00274</name>
</gene>
<feature type="region of interest" description="FliD binding" evidence="6">
    <location>
        <begin position="60"/>
        <end position="98"/>
    </location>
</feature>
<dbReference type="AlphaFoldDB" id="A0A022PP52"/>
<keyword evidence="6" id="KW-0805">Transcription regulation</keyword>
<comment type="subcellular location">
    <subcellularLocation>
        <location evidence="1 6">Cytoplasm</location>
        <location evidence="1 6">Cytosol</location>
    </subcellularLocation>
</comment>
<evidence type="ECO:0000256" key="3">
    <source>
        <dbReference type="ARBA" id="ARBA00022795"/>
    </source>
</evidence>
<feature type="region of interest" description="Required for homodimerization" evidence="6">
    <location>
        <begin position="1"/>
        <end position="50"/>
    </location>
</feature>
<evidence type="ECO:0000313" key="8">
    <source>
        <dbReference type="EMBL" id="EYU17214.1"/>
    </source>
</evidence>
<keyword evidence="8" id="KW-0966">Cell projection</keyword>
<keyword evidence="7" id="KW-0175">Coiled coil</keyword>
<dbReference type="InterPro" id="IPR008622">
    <property type="entry name" value="FliT"/>
</dbReference>